<gene>
    <name evidence="1" type="ORF">A4A59_15965</name>
</gene>
<dbReference type="AlphaFoldDB" id="A0A154IJQ7"/>
<reference evidence="1" key="1">
    <citation type="submission" date="2016-03" db="EMBL/GenBank/DDBJ databases">
        <title>Microsymbionts genomes from the relict species Vavilovia formosa.</title>
        <authorList>
            <person name="Chirak E."/>
            <person name="Kimeklis A."/>
            <person name="Kopat V."/>
            <person name="Andronov E."/>
        </authorList>
    </citation>
    <scope>NUCLEOTIDE SEQUENCE [LARGE SCALE GENOMIC DNA]</scope>
    <source>
        <strain evidence="1">Vaf12</strain>
    </source>
</reference>
<accession>A0A154IJQ7</accession>
<evidence type="ECO:0000313" key="1">
    <source>
        <dbReference type="EMBL" id="KZB00799.1"/>
    </source>
</evidence>
<dbReference type="EMBL" id="LVYU01000084">
    <property type="protein sequence ID" value="KZB00799.1"/>
    <property type="molecule type" value="Genomic_DNA"/>
</dbReference>
<name>A0A154IJQ7_RHILE</name>
<sequence length="71" mass="7777">MAGLRPWEFQGRVHAGAVIGWVHKPAAFILEKRLGRGKLVATTFRLHQEAADVDPLATTLYDGLLALATRP</sequence>
<proteinExistence type="predicted"/>
<protein>
    <submittedName>
        <fullName evidence="1">Uncharacterized protein</fullName>
    </submittedName>
</protein>
<dbReference type="RefSeq" id="WP_062941775.1">
    <property type="nucleotide sequence ID" value="NZ_CP171849.1"/>
</dbReference>
<comment type="caution">
    <text evidence="1">The sequence shown here is derived from an EMBL/GenBank/DDBJ whole genome shotgun (WGS) entry which is preliminary data.</text>
</comment>
<organism evidence="1">
    <name type="scientific">Rhizobium leguminosarum</name>
    <dbReference type="NCBI Taxonomy" id="384"/>
    <lineage>
        <taxon>Bacteria</taxon>
        <taxon>Pseudomonadati</taxon>
        <taxon>Pseudomonadota</taxon>
        <taxon>Alphaproteobacteria</taxon>
        <taxon>Hyphomicrobiales</taxon>
        <taxon>Rhizobiaceae</taxon>
        <taxon>Rhizobium/Agrobacterium group</taxon>
        <taxon>Rhizobium</taxon>
    </lineage>
</organism>